<feature type="region of interest" description="Disordered" evidence="1">
    <location>
        <begin position="52"/>
        <end position="80"/>
    </location>
</feature>
<evidence type="ECO:0000313" key="5">
    <source>
        <dbReference type="Proteomes" id="UP001200110"/>
    </source>
</evidence>
<dbReference type="EMBL" id="JAKKOR010000002">
    <property type="protein sequence ID" value="MCF8587525.1"/>
    <property type="molecule type" value="Genomic_DNA"/>
</dbReference>
<dbReference type="CDD" id="cd13399">
    <property type="entry name" value="Slt35-like"/>
    <property type="match status" value="1"/>
</dbReference>
<dbReference type="Gene3D" id="1.10.530.10">
    <property type="match status" value="1"/>
</dbReference>
<feature type="chain" id="PRO_5045367730" evidence="2">
    <location>
        <begin position="28"/>
        <end position="259"/>
    </location>
</feature>
<dbReference type="SUPFAM" id="SSF53955">
    <property type="entry name" value="Lysozyme-like"/>
    <property type="match status" value="1"/>
</dbReference>
<keyword evidence="2" id="KW-0732">Signal</keyword>
<keyword evidence="5" id="KW-1185">Reference proteome</keyword>
<name>A0ABS9IPN6_9ACTN</name>
<accession>A0ABS9IPN6</accession>
<dbReference type="PANTHER" id="PTHR30163:SF8">
    <property type="entry name" value="LYTIC MUREIN TRANSGLYCOSYLASE"/>
    <property type="match status" value="1"/>
</dbReference>
<dbReference type="InterPro" id="IPR023346">
    <property type="entry name" value="Lysozyme-like_dom_sf"/>
</dbReference>
<feature type="signal peptide" evidence="2">
    <location>
        <begin position="1"/>
        <end position="27"/>
    </location>
</feature>
<evidence type="ECO:0000256" key="2">
    <source>
        <dbReference type="SAM" id="SignalP"/>
    </source>
</evidence>
<feature type="domain" description="Transglycosylase SLT" evidence="3">
    <location>
        <begin position="179"/>
        <end position="226"/>
    </location>
</feature>
<reference evidence="4 5" key="1">
    <citation type="submission" date="2022-01" db="EMBL/GenBank/DDBJ databases">
        <authorList>
            <person name="Huang Y."/>
        </authorList>
    </citation>
    <scope>NUCLEOTIDE SEQUENCE [LARGE SCALE GENOMIC DNA]</scope>
    <source>
        <strain evidence="4 5">HY366</strain>
    </source>
</reference>
<dbReference type="RefSeq" id="WP_236996759.1">
    <property type="nucleotide sequence ID" value="NZ_JAKKOR010000002.1"/>
</dbReference>
<evidence type="ECO:0000313" key="4">
    <source>
        <dbReference type="EMBL" id="MCF8587525.1"/>
    </source>
</evidence>
<dbReference type="Proteomes" id="UP001200110">
    <property type="component" value="Unassembled WGS sequence"/>
</dbReference>
<organism evidence="4 5">
    <name type="scientific">Gordonia liuliyuniae</name>
    <dbReference type="NCBI Taxonomy" id="2911517"/>
    <lineage>
        <taxon>Bacteria</taxon>
        <taxon>Bacillati</taxon>
        <taxon>Actinomycetota</taxon>
        <taxon>Actinomycetes</taxon>
        <taxon>Mycobacteriales</taxon>
        <taxon>Gordoniaceae</taxon>
        <taxon>Gordonia</taxon>
    </lineage>
</organism>
<sequence length="259" mass="27404">MPPNRKQTRNAVLVAAGLIPMVGSLMGASSSATDHYAGPSPANVVNVSPAAQPAVTPAAHKSTVHAQPSTPKPAPQKPIIDKAPAVPESVTSGAVPKVNFAAYHAAEESMGKTDRRCHIDWKLIAGIGRVESHHANLGDTDKHGRLRTPIYGPTLNGSLAGNRVVNDTDGGRLDGDATYDRAVGPMQFLPETWEHYAADGNGDGKSDPQNVYDAALTTAHYLCDDGLNLSKVADQTKAVLRYNNSTEYVNDVLGFARSY</sequence>
<evidence type="ECO:0000259" key="3">
    <source>
        <dbReference type="Pfam" id="PF13406"/>
    </source>
</evidence>
<keyword evidence="4" id="KW-0808">Transferase</keyword>
<dbReference type="Pfam" id="PF13406">
    <property type="entry name" value="SLT_2"/>
    <property type="match status" value="1"/>
</dbReference>
<gene>
    <name evidence="4" type="ORF">L5G33_03470</name>
</gene>
<dbReference type="InterPro" id="IPR031304">
    <property type="entry name" value="SLT_2"/>
</dbReference>
<dbReference type="InterPro" id="IPR043426">
    <property type="entry name" value="MltB-like"/>
</dbReference>
<protein>
    <submittedName>
        <fullName evidence="4">Lytic murein transglycosylase</fullName>
        <ecNumber evidence="4">2.4.-.-</ecNumber>
    </submittedName>
</protein>
<dbReference type="GO" id="GO:0016757">
    <property type="term" value="F:glycosyltransferase activity"/>
    <property type="evidence" value="ECO:0007669"/>
    <property type="project" value="UniProtKB-KW"/>
</dbReference>
<comment type="caution">
    <text evidence="4">The sequence shown here is derived from an EMBL/GenBank/DDBJ whole genome shotgun (WGS) entry which is preliminary data.</text>
</comment>
<evidence type="ECO:0000256" key="1">
    <source>
        <dbReference type="SAM" id="MobiDB-lite"/>
    </source>
</evidence>
<dbReference type="PANTHER" id="PTHR30163">
    <property type="entry name" value="MEMBRANE-BOUND LYTIC MUREIN TRANSGLYCOSYLASE B"/>
    <property type="match status" value="1"/>
</dbReference>
<keyword evidence="4" id="KW-0328">Glycosyltransferase</keyword>
<dbReference type="EC" id="2.4.-.-" evidence="4"/>
<proteinExistence type="predicted"/>